<feature type="chain" id="PRO_5041959468" evidence="2">
    <location>
        <begin position="20"/>
        <end position="341"/>
    </location>
</feature>
<dbReference type="AlphaFoldDB" id="A0AAD6YB66"/>
<feature type="transmembrane region" description="Helical" evidence="1">
    <location>
        <begin position="189"/>
        <end position="212"/>
    </location>
</feature>
<feature type="transmembrane region" description="Helical" evidence="1">
    <location>
        <begin position="232"/>
        <end position="257"/>
    </location>
</feature>
<dbReference type="Proteomes" id="UP001219525">
    <property type="component" value="Unassembled WGS sequence"/>
</dbReference>
<feature type="signal peptide" evidence="2">
    <location>
        <begin position="1"/>
        <end position="19"/>
    </location>
</feature>
<gene>
    <name evidence="3" type="ORF">GGX14DRAFT_567972</name>
</gene>
<reference evidence="3" key="1">
    <citation type="submission" date="2023-03" db="EMBL/GenBank/DDBJ databases">
        <title>Massive genome expansion in bonnet fungi (Mycena s.s.) driven by repeated elements and novel gene families across ecological guilds.</title>
        <authorList>
            <consortium name="Lawrence Berkeley National Laboratory"/>
            <person name="Harder C.B."/>
            <person name="Miyauchi S."/>
            <person name="Viragh M."/>
            <person name="Kuo A."/>
            <person name="Thoen E."/>
            <person name="Andreopoulos B."/>
            <person name="Lu D."/>
            <person name="Skrede I."/>
            <person name="Drula E."/>
            <person name="Henrissat B."/>
            <person name="Morin E."/>
            <person name="Kohler A."/>
            <person name="Barry K."/>
            <person name="LaButti K."/>
            <person name="Morin E."/>
            <person name="Salamov A."/>
            <person name="Lipzen A."/>
            <person name="Mereny Z."/>
            <person name="Hegedus B."/>
            <person name="Baldrian P."/>
            <person name="Stursova M."/>
            <person name="Weitz H."/>
            <person name="Taylor A."/>
            <person name="Grigoriev I.V."/>
            <person name="Nagy L.G."/>
            <person name="Martin F."/>
            <person name="Kauserud H."/>
        </authorList>
    </citation>
    <scope>NUCLEOTIDE SEQUENCE</scope>
    <source>
        <strain evidence="3">9144</strain>
    </source>
</reference>
<feature type="transmembrane region" description="Helical" evidence="1">
    <location>
        <begin position="106"/>
        <end position="129"/>
    </location>
</feature>
<feature type="transmembrane region" description="Helical" evidence="1">
    <location>
        <begin position="296"/>
        <end position="315"/>
    </location>
</feature>
<keyword evidence="4" id="KW-1185">Reference proteome</keyword>
<evidence type="ECO:0000313" key="3">
    <source>
        <dbReference type="EMBL" id="KAJ7206880.1"/>
    </source>
</evidence>
<keyword evidence="1" id="KW-0472">Membrane</keyword>
<protein>
    <submittedName>
        <fullName evidence="3">Uncharacterized protein</fullName>
    </submittedName>
</protein>
<sequence>MFRPFVLVILASVAGITNANLKTEWYMITPDPDLDTTMMVYTVLAIVVTIVQFLHCLAVVVHMEAEPGKHTFAVLFAGLVSLLALYTLRAYFLTHYNTATHLSRPIYAMLYFTEQFSNIMITFSTMILLRWAEGDWYKNAIILRVRKGLGLLLVVAWLALVVAQTIMYRPPTDVDHNALLTVALYQDRLTDAIIAFYNLVTLDIAISSFVLWIHVRKLPEPDSGPDHRIKILLLISPLLAIRTLALVVVHVVSLVSIPAHLVNTIWDIILVRWLVLDPTLCYAALYALLRASGVPFPIQFKTIVAACLAIVGALLKGMSVRRTHVVRDENSQKIGEVEESW</sequence>
<accession>A0AAD6YB66</accession>
<evidence type="ECO:0000313" key="4">
    <source>
        <dbReference type="Proteomes" id="UP001219525"/>
    </source>
</evidence>
<evidence type="ECO:0000256" key="1">
    <source>
        <dbReference type="SAM" id="Phobius"/>
    </source>
</evidence>
<comment type="caution">
    <text evidence="3">The sequence shown here is derived from an EMBL/GenBank/DDBJ whole genome shotgun (WGS) entry which is preliminary data.</text>
</comment>
<feature type="transmembrane region" description="Helical" evidence="1">
    <location>
        <begin position="149"/>
        <end position="169"/>
    </location>
</feature>
<proteinExistence type="predicted"/>
<evidence type="ECO:0000256" key="2">
    <source>
        <dbReference type="SAM" id="SignalP"/>
    </source>
</evidence>
<feature type="transmembrane region" description="Helical" evidence="1">
    <location>
        <begin position="72"/>
        <end position="94"/>
    </location>
</feature>
<keyword evidence="1" id="KW-1133">Transmembrane helix</keyword>
<name>A0AAD6YB66_9AGAR</name>
<dbReference type="EMBL" id="JARJCW010000038">
    <property type="protein sequence ID" value="KAJ7206880.1"/>
    <property type="molecule type" value="Genomic_DNA"/>
</dbReference>
<feature type="transmembrane region" description="Helical" evidence="1">
    <location>
        <begin position="38"/>
        <end position="60"/>
    </location>
</feature>
<keyword evidence="1" id="KW-0812">Transmembrane</keyword>
<keyword evidence="2" id="KW-0732">Signal</keyword>
<organism evidence="3 4">
    <name type="scientific">Mycena pura</name>
    <dbReference type="NCBI Taxonomy" id="153505"/>
    <lineage>
        <taxon>Eukaryota</taxon>
        <taxon>Fungi</taxon>
        <taxon>Dikarya</taxon>
        <taxon>Basidiomycota</taxon>
        <taxon>Agaricomycotina</taxon>
        <taxon>Agaricomycetes</taxon>
        <taxon>Agaricomycetidae</taxon>
        <taxon>Agaricales</taxon>
        <taxon>Marasmiineae</taxon>
        <taxon>Mycenaceae</taxon>
        <taxon>Mycena</taxon>
    </lineage>
</organism>